<evidence type="ECO:0000313" key="3">
    <source>
        <dbReference type="Proteomes" id="UP001283361"/>
    </source>
</evidence>
<sequence length="802" mass="88262">MLTRFSEVITDIDRVTVSRLPVSQQLLTRLPDTIATRPMDQVTATRVLAWMYSTKSRVVTHGLGISHFLSQPLVLHIPLSPVAGRNHLPNPRVYEHFLSTRGYSNSFLHRRQSITNRYSVDLWPSVGFRRSDRPTDLGIVLGSLHQECCIPVIVDVVETGFSDPVDCSLVASPPCEWRNYSSSAGTCSSFATAGPTSPAVGMRLNQEVQSVPHPAASSSAVVSCCTPRGRLLASVTVMVQDPNPLPDSLVCLTVLTNSYNSSQPADNNTVYHHKSMHDLVEELGTSTRLSTNPTPQDQTTQSLPGEDTEAARLRSESQLSQSQTDPQSDQAIRICVNGVTVDSSDDLASASGGARQGSGDSGTDRESPPHRKNARLRDGREEVDSLTRRGSWCPEQNGVSTGLPLDRRDQQTRVRMLAMSGKSLSLTSLDGGELSDEEDLNSPSEELPPSGPLLARHSPRPLQPVTSTSATIMVRPQRPHHRATRTQSDAEIERDKGLGGRGHSPTDSASSSPGLEISEDLSLTAHAARSLNDISATSSRCEEAEGSHSMGGGTPVGPVHRAHHSYDEGTALVVPHSAMTKSLSTPSIPQATATDASGSTSGRREGKQHDANVFQNFIDEYNAQFRRQKEIEEEEDDDPNREKKISEITWRDFLSEEQSPNDSDEKSSKGVRKEEKKRKPSVFSRFQSSYRTKKRSRGEHSIQLQGYTSTYAYNHPSSVSRKYEIRNCMLLLESSHIAYRCRVPQLFLMYGHRAVPSDLTKSLSPLLFSNLLMPHYGRFTPRERSTACMHPTRLVGYSLLHK</sequence>
<accession>A0AAE0Z323</accession>
<dbReference type="AlphaFoldDB" id="A0AAE0Z323"/>
<proteinExistence type="predicted"/>
<evidence type="ECO:0000313" key="2">
    <source>
        <dbReference type="EMBL" id="KAK3761246.1"/>
    </source>
</evidence>
<gene>
    <name evidence="2" type="ORF">RRG08_022646</name>
</gene>
<feature type="compositionally biased region" description="Basic and acidic residues" evidence="1">
    <location>
        <begin position="663"/>
        <end position="674"/>
    </location>
</feature>
<feature type="region of interest" description="Disordered" evidence="1">
    <location>
        <begin position="630"/>
        <end position="700"/>
    </location>
</feature>
<protein>
    <submittedName>
        <fullName evidence="2">Uncharacterized protein</fullName>
    </submittedName>
</protein>
<feature type="region of interest" description="Disordered" evidence="1">
    <location>
        <begin position="426"/>
        <end position="515"/>
    </location>
</feature>
<reference evidence="2" key="1">
    <citation type="journal article" date="2023" name="G3 (Bethesda)">
        <title>A reference genome for the long-term kleptoplast-retaining sea slug Elysia crispata morphotype clarki.</title>
        <authorList>
            <person name="Eastman K.E."/>
            <person name="Pendleton A.L."/>
            <person name="Shaikh M.A."/>
            <person name="Suttiyut T."/>
            <person name="Ogas R."/>
            <person name="Tomko P."/>
            <person name="Gavelis G."/>
            <person name="Widhalm J.R."/>
            <person name="Wisecaver J.H."/>
        </authorList>
    </citation>
    <scope>NUCLEOTIDE SEQUENCE</scope>
    <source>
        <strain evidence="2">ECLA1</strain>
    </source>
</reference>
<dbReference type="EMBL" id="JAWDGP010004927">
    <property type="protein sequence ID" value="KAK3761246.1"/>
    <property type="molecule type" value="Genomic_DNA"/>
</dbReference>
<feature type="region of interest" description="Disordered" evidence="1">
    <location>
        <begin position="534"/>
        <end position="562"/>
    </location>
</feature>
<feature type="compositionally biased region" description="Polar residues" evidence="1">
    <location>
        <begin position="580"/>
        <end position="601"/>
    </location>
</feature>
<feature type="region of interest" description="Disordered" evidence="1">
    <location>
        <begin position="287"/>
        <end position="331"/>
    </location>
</feature>
<feature type="region of interest" description="Disordered" evidence="1">
    <location>
        <begin position="580"/>
        <end position="607"/>
    </location>
</feature>
<comment type="caution">
    <text evidence="2">The sequence shown here is derived from an EMBL/GenBank/DDBJ whole genome shotgun (WGS) entry which is preliminary data.</text>
</comment>
<organism evidence="2 3">
    <name type="scientific">Elysia crispata</name>
    <name type="common">lettuce slug</name>
    <dbReference type="NCBI Taxonomy" id="231223"/>
    <lineage>
        <taxon>Eukaryota</taxon>
        <taxon>Metazoa</taxon>
        <taxon>Spiralia</taxon>
        <taxon>Lophotrochozoa</taxon>
        <taxon>Mollusca</taxon>
        <taxon>Gastropoda</taxon>
        <taxon>Heterobranchia</taxon>
        <taxon>Euthyneura</taxon>
        <taxon>Panpulmonata</taxon>
        <taxon>Sacoglossa</taxon>
        <taxon>Placobranchoidea</taxon>
        <taxon>Plakobranchidae</taxon>
        <taxon>Elysia</taxon>
    </lineage>
</organism>
<feature type="compositionally biased region" description="Basic and acidic residues" evidence="1">
    <location>
        <begin position="640"/>
        <end position="654"/>
    </location>
</feature>
<feature type="compositionally biased region" description="Polar residues" evidence="1">
    <location>
        <begin position="287"/>
        <end position="303"/>
    </location>
</feature>
<evidence type="ECO:0000256" key="1">
    <source>
        <dbReference type="SAM" id="MobiDB-lite"/>
    </source>
</evidence>
<feature type="compositionally biased region" description="Low complexity" evidence="1">
    <location>
        <begin position="441"/>
        <end position="454"/>
    </location>
</feature>
<keyword evidence="3" id="KW-1185">Reference proteome</keyword>
<feature type="region of interest" description="Disordered" evidence="1">
    <location>
        <begin position="343"/>
        <end position="409"/>
    </location>
</feature>
<dbReference type="Proteomes" id="UP001283361">
    <property type="component" value="Unassembled WGS sequence"/>
</dbReference>
<feature type="compositionally biased region" description="Basic and acidic residues" evidence="1">
    <location>
        <begin position="362"/>
        <end position="387"/>
    </location>
</feature>
<name>A0AAE0Z323_9GAST</name>